<feature type="transmembrane region" description="Helical" evidence="1">
    <location>
        <begin position="206"/>
        <end position="224"/>
    </location>
</feature>
<organism evidence="3 4">
    <name type="scientific">Pannus brasiliensis CCIBt3594</name>
    <dbReference type="NCBI Taxonomy" id="1427578"/>
    <lineage>
        <taxon>Bacteria</taxon>
        <taxon>Bacillati</taxon>
        <taxon>Cyanobacteriota</taxon>
        <taxon>Cyanophyceae</taxon>
        <taxon>Oscillatoriophycideae</taxon>
        <taxon>Chroococcales</taxon>
        <taxon>Microcystaceae</taxon>
        <taxon>Pannus</taxon>
    </lineage>
</organism>
<sequence length="275" mass="30545">MNKSIASYPVLARLILFLVFLLCLWLPIAGPVYLLFPNEPKIVSIVVLVTVYVEFLWLSNRWSRQVHGDRGLAAYGLVWRRKTGIECLNGLAIGLILPFVLFLVGSLFGWIAWQAPGMNVTRLILEGSLTALGVGFAEEILFRGWLLYEFGKDYRDPLPLWITSLIFALVHFIKPLAEVIRTFPQFPALVLLGMILAWAKRATGDRLGMSIGLHAGLIWSYYILDVGDLVSPTGRVPSWVTGIDNNPLAGLLGLGFLGVLALWIRRKAETKSGAN</sequence>
<feature type="domain" description="CAAX prenyl protease 2/Lysostaphin resistance protein A-like" evidence="2">
    <location>
        <begin position="125"/>
        <end position="216"/>
    </location>
</feature>
<keyword evidence="4" id="KW-1185">Reference proteome</keyword>
<comment type="caution">
    <text evidence="3">The sequence shown here is derived from an EMBL/GenBank/DDBJ whole genome shotgun (WGS) entry which is preliminary data.</text>
</comment>
<keyword evidence="1" id="KW-0812">Transmembrane</keyword>
<evidence type="ECO:0000313" key="3">
    <source>
        <dbReference type="EMBL" id="MEG3436620.1"/>
    </source>
</evidence>
<dbReference type="PANTHER" id="PTHR39430:SF1">
    <property type="entry name" value="PROTEASE"/>
    <property type="match status" value="1"/>
</dbReference>
<dbReference type="PANTHER" id="PTHR39430">
    <property type="entry name" value="MEMBRANE-ASSOCIATED PROTEASE-RELATED"/>
    <property type="match status" value="1"/>
</dbReference>
<dbReference type="Pfam" id="PF02517">
    <property type="entry name" value="Rce1-like"/>
    <property type="match status" value="1"/>
</dbReference>
<feature type="transmembrane region" description="Helical" evidence="1">
    <location>
        <begin position="42"/>
        <end position="60"/>
    </location>
</feature>
<keyword evidence="1" id="KW-0472">Membrane</keyword>
<evidence type="ECO:0000256" key="1">
    <source>
        <dbReference type="SAM" id="Phobius"/>
    </source>
</evidence>
<dbReference type="InterPro" id="IPR003675">
    <property type="entry name" value="Rce1/LyrA-like_dom"/>
</dbReference>
<accession>A0AAW9QFT2</accession>
<dbReference type="EMBL" id="JBAFSM010000008">
    <property type="protein sequence ID" value="MEG3436620.1"/>
    <property type="molecule type" value="Genomic_DNA"/>
</dbReference>
<feature type="transmembrane region" description="Helical" evidence="1">
    <location>
        <begin position="247"/>
        <end position="264"/>
    </location>
</feature>
<dbReference type="GO" id="GO:0004175">
    <property type="term" value="F:endopeptidase activity"/>
    <property type="evidence" value="ECO:0007669"/>
    <property type="project" value="UniProtKB-ARBA"/>
</dbReference>
<feature type="transmembrane region" description="Helical" evidence="1">
    <location>
        <begin position="90"/>
        <end position="111"/>
    </location>
</feature>
<dbReference type="GO" id="GO:0080120">
    <property type="term" value="P:CAAX-box protein maturation"/>
    <property type="evidence" value="ECO:0007669"/>
    <property type="project" value="UniProtKB-ARBA"/>
</dbReference>
<evidence type="ECO:0000259" key="2">
    <source>
        <dbReference type="Pfam" id="PF02517"/>
    </source>
</evidence>
<proteinExistence type="predicted"/>
<dbReference type="Proteomes" id="UP001328733">
    <property type="component" value="Unassembled WGS sequence"/>
</dbReference>
<gene>
    <name evidence="3" type="ORF">V0288_05760</name>
</gene>
<feature type="transmembrane region" description="Helical" evidence="1">
    <location>
        <begin position="123"/>
        <end position="146"/>
    </location>
</feature>
<reference evidence="3 4" key="1">
    <citation type="submission" date="2024-01" db="EMBL/GenBank/DDBJ databases">
        <title>Genomic insights into the taxonomy and metabolism of the cyanobacterium Pannus brasiliensis CCIBt3594.</title>
        <authorList>
            <person name="Machado M."/>
            <person name="Botero N.B."/>
            <person name="Andreote A.P.D."/>
            <person name="Feitosa A.M.T."/>
            <person name="Popin R."/>
            <person name="Sivonen K."/>
            <person name="Fiore M.F."/>
        </authorList>
    </citation>
    <scope>NUCLEOTIDE SEQUENCE [LARGE SCALE GENOMIC DNA]</scope>
    <source>
        <strain evidence="3 4">CCIBt3594</strain>
    </source>
</reference>
<feature type="transmembrane region" description="Helical" evidence="1">
    <location>
        <begin position="12"/>
        <end position="36"/>
    </location>
</feature>
<name>A0AAW9QFT2_9CHRO</name>
<dbReference type="RefSeq" id="WP_332864078.1">
    <property type="nucleotide sequence ID" value="NZ_JBAFSM010000008.1"/>
</dbReference>
<feature type="transmembrane region" description="Helical" evidence="1">
    <location>
        <begin position="158"/>
        <end position="177"/>
    </location>
</feature>
<dbReference type="AlphaFoldDB" id="A0AAW9QFT2"/>
<feature type="transmembrane region" description="Helical" evidence="1">
    <location>
        <begin position="183"/>
        <end position="199"/>
    </location>
</feature>
<keyword evidence="1" id="KW-1133">Transmembrane helix</keyword>
<evidence type="ECO:0000313" key="4">
    <source>
        <dbReference type="Proteomes" id="UP001328733"/>
    </source>
</evidence>
<protein>
    <submittedName>
        <fullName evidence="3">Type II CAAX endopeptidase family protein</fullName>
    </submittedName>
</protein>